<keyword evidence="5" id="KW-1185">Reference proteome</keyword>
<dbReference type="Proteomes" id="UP001153737">
    <property type="component" value="Chromosome 1"/>
</dbReference>
<dbReference type="AlphaFoldDB" id="A0A9N9SBA4"/>
<dbReference type="GO" id="GO:0005730">
    <property type="term" value="C:nucleolus"/>
    <property type="evidence" value="ECO:0007669"/>
    <property type="project" value="TreeGrafter"/>
</dbReference>
<dbReference type="InterPro" id="IPR050656">
    <property type="entry name" value="PINX1"/>
</dbReference>
<name>A0A9N9SBA4_PHACE</name>
<feature type="region of interest" description="Disordered" evidence="2">
    <location>
        <begin position="264"/>
        <end position="283"/>
    </location>
</feature>
<dbReference type="PANTHER" id="PTHR23149:SF9">
    <property type="entry name" value="G PATCH DOMAIN-CONTAINING PROTEIN 4"/>
    <property type="match status" value="1"/>
</dbReference>
<dbReference type="Pfam" id="PF01585">
    <property type="entry name" value="G-patch"/>
    <property type="match status" value="1"/>
</dbReference>
<organism evidence="4 5">
    <name type="scientific">Phaedon cochleariae</name>
    <name type="common">Mustard beetle</name>
    <dbReference type="NCBI Taxonomy" id="80249"/>
    <lineage>
        <taxon>Eukaryota</taxon>
        <taxon>Metazoa</taxon>
        <taxon>Ecdysozoa</taxon>
        <taxon>Arthropoda</taxon>
        <taxon>Hexapoda</taxon>
        <taxon>Insecta</taxon>
        <taxon>Pterygota</taxon>
        <taxon>Neoptera</taxon>
        <taxon>Endopterygota</taxon>
        <taxon>Coleoptera</taxon>
        <taxon>Polyphaga</taxon>
        <taxon>Cucujiformia</taxon>
        <taxon>Chrysomeloidea</taxon>
        <taxon>Chrysomelidae</taxon>
        <taxon>Chrysomelinae</taxon>
        <taxon>Chrysomelini</taxon>
        <taxon>Phaedon</taxon>
    </lineage>
</organism>
<reference evidence="4" key="1">
    <citation type="submission" date="2022-01" db="EMBL/GenBank/DDBJ databases">
        <authorList>
            <person name="King R."/>
        </authorList>
    </citation>
    <scope>NUCLEOTIDE SEQUENCE</scope>
</reference>
<gene>
    <name evidence="4" type="ORF">PHAECO_LOCUS1288</name>
</gene>
<dbReference type="GO" id="GO:0003676">
    <property type="term" value="F:nucleic acid binding"/>
    <property type="evidence" value="ECO:0007669"/>
    <property type="project" value="InterPro"/>
</dbReference>
<dbReference type="OrthoDB" id="10019757at2759"/>
<feature type="domain" description="G-patch" evidence="3">
    <location>
        <begin position="1"/>
        <end position="46"/>
    </location>
</feature>
<proteinExistence type="predicted"/>
<dbReference type="EMBL" id="OU896707">
    <property type="protein sequence ID" value="CAG9812658.1"/>
    <property type="molecule type" value="Genomic_DNA"/>
</dbReference>
<evidence type="ECO:0000259" key="3">
    <source>
        <dbReference type="PROSITE" id="PS50174"/>
    </source>
</evidence>
<dbReference type="SMART" id="SM00443">
    <property type="entry name" value="G_patch"/>
    <property type="match status" value="1"/>
</dbReference>
<feature type="compositionally biased region" description="Basic and acidic residues" evidence="2">
    <location>
        <begin position="374"/>
        <end position="387"/>
    </location>
</feature>
<sequence>MDFARKQLKKYGWTEGKGLGKKENGISTALKPKLKFDNAGVGHNVGEQFTNNWWERVFNDAAGNIDVEVDDEDVVKMKLKSEDSVEISTKNFSLSALKKNKHLEYGSFLKTAKLTGSSMEHYSSEKVTEVPNTFKCLTDEELFAACGGRTAHKGARHGLKLSGKLSRIEKQEKMLLKKMKKVSLSDSNLNEKIFAEKQLKKLKKQKDDTIEKYTPITEDSMESICSNSLKKKKKRKSVSFNETVTVTKIYTVDLDTSFESEVGSVRDENSNEPNLEHVASGSDEGIEQDIENNNNVEDNHRSFEVGQFNINDLSKAERKKLRKKRKHEAKKHAATEIFLQKLDEKVEEIEMIGDADEKDINVKKRKYLEDSDFSNDKGCHSKTESPARHKRKKNKEMRSKQKKIEEKQMNSIMRSLDSVCRISESE</sequence>
<dbReference type="PANTHER" id="PTHR23149">
    <property type="entry name" value="G PATCH DOMAIN CONTAINING PROTEIN"/>
    <property type="match status" value="1"/>
</dbReference>
<accession>A0A9N9SBA4</accession>
<evidence type="ECO:0000313" key="5">
    <source>
        <dbReference type="Proteomes" id="UP001153737"/>
    </source>
</evidence>
<evidence type="ECO:0000256" key="2">
    <source>
        <dbReference type="SAM" id="MobiDB-lite"/>
    </source>
</evidence>
<feature type="compositionally biased region" description="Basic and acidic residues" evidence="2">
    <location>
        <begin position="396"/>
        <end position="408"/>
    </location>
</feature>
<dbReference type="InterPro" id="IPR000467">
    <property type="entry name" value="G_patch_dom"/>
</dbReference>
<feature type="region of interest" description="Disordered" evidence="2">
    <location>
        <begin position="370"/>
        <end position="426"/>
    </location>
</feature>
<reference evidence="4" key="2">
    <citation type="submission" date="2022-10" db="EMBL/GenBank/DDBJ databases">
        <authorList>
            <consortium name="ENA_rothamsted_submissions"/>
            <consortium name="culmorum"/>
            <person name="King R."/>
        </authorList>
    </citation>
    <scope>NUCLEOTIDE SEQUENCE</scope>
</reference>
<dbReference type="PROSITE" id="PS50174">
    <property type="entry name" value="G_PATCH"/>
    <property type="match status" value="1"/>
</dbReference>
<protein>
    <recommendedName>
        <fullName evidence="1">G patch domain-containing protein 4</fullName>
    </recommendedName>
</protein>
<evidence type="ECO:0000256" key="1">
    <source>
        <dbReference type="ARBA" id="ARBA00040365"/>
    </source>
</evidence>
<evidence type="ECO:0000313" key="4">
    <source>
        <dbReference type="EMBL" id="CAG9812658.1"/>
    </source>
</evidence>